<name>A0A9P7VV04_9AGAR</name>
<keyword evidence="2" id="KW-1185">Reference proteome</keyword>
<proteinExistence type="predicted"/>
<evidence type="ECO:0000313" key="2">
    <source>
        <dbReference type="Proteomes" id="UP000812287"/>
    </source>
</evidence>
<dbReference type="GeneID" id="66099426"/>
<dbReference type="AlphaFoldDB" id="A0A9P7VV04"/>
<dbReference type="Proteomes" id="UP000812287">
    <property type="component" value="Unassembled WGS sequence"/>
</dbReference>
<organism evidence="1 2">
    <name type="scientific">Guyanagaster necrorhizus</name>
    <dbReference type="NCBI Taxonomy" id="856835"/>
    <lineage>
        <taxon>Eukaryota</taxon>
        <taxon>Fungi</taxon>
        <taxon>Dikarya</taxon>
        <taxon>Basidiomycota</taxon>
        <taxon>Agaricomycotina</taxon>
        <taxon>Agaricomycetes</taxon>
        <taxon>Agaricomycetidae</taxon>
        <taxon>Agaricales</taxon>
        <taxon>Marasmiineae</taxon>
        <taxon>Physalacriaceae</taxon>
        <taxon>Guyanagaster</taxon>
    </lineage>
</organism>
<evidence type="ECO:0000313" key="1">
    <source>
        <dbReference type="EMBL" id="KAG7446955.1"/>
    </source>
</evidence>
<gene>
    <name evidence="1" type="ORF">BT62DRAFT_1005352</name>
</gene>
<dbReference type="EMBL" id="MU250533">
    <property type="protein sequence ID" value="KAG7446955.1"/>
    <property type="molecule type" value="Genomic_DNA"/>
</dbReference>
<dbReference type="OrthoDB" id="2873061at2759"/>
<protein>
    <submittedName>
        <fullName evidence="1">Uncharacterized protein</fullName>
    </submittedName>
</protein>
<reference evidence="1" key="1">
    <citation type="submission" date="2020-11" db="EMBL/GenBank/DDBJ databases">
        <title>Adaptations for nitrogen fixation in a non-lichenized fungal sporocarp promotes dispersal by wood-feeding termites.</title>
        <authorList>
            <consortium name="DOE Joint Genome Institute"/>
            <person name="Koch R.A."/>
            <person name="Yoon G."/>
            <person name="Arayal U."/>
            <person name="Lail K."/>
            <person name="Amirebrahimi M."/>
            <person name="Labutti K."/>
            <person name="Lipzen A."/>
            <person name="Riley R."/>
            <person name="Barry K."/>
            <person name="Henrissat B."/>
            <person name="Grigoriev I.V."/>
            <person name="Herr J.R."/>
            <person name="Aime M.C."/>
        </authorList>
    </citation>
    <scope>NUCLEOTIDE SEQUENCE</scope>
    <source>
        <strain evidence="1">MCA 3950</strain>
    </source>
</reference>
<dbReference type="RefSeq" id="XP_043040455.1">
    <property type="nucleotide sequence ID" value="XM_043177139.1"/>
</dbReference>
<sequence>MSSPQTSFAPTATAFAPAAENQVAPAANRGLGRGGVGKQKEALKLRLDLNLEVEIAIQAKVNGDITLSLLTLARRGETKNRKGNGLRHLEWSPSSREMLDHYNLGVWRNLAAELLTLEASKSLMAEAVRLAGSTQISTVVLRLKKNLNAQEKQLVPCNYPFPHANSTACRAAFRKECPSLKPRSQQLGRKNDHTQYAVPSTVTSEPPGEWVVEVHVMVAGFCRNRNSPIRKLSSDWVEESTICESIVLSNKDIDRTRPTYCGKFPRSPAFTVDCHALSELERPGEHPNFGLYFCLPIGTSVGRGRSVRRFSVLIVPGDRLVTILGQRFSRHPGSSVANECAIAFFSQGNYSSYLAEPRKHEWLPNNEITRTLKKHQAEERSRNPVPWRRHETIMTRLESLRHGLSLPIYTQSCRFGTARVKPHRPSLVQFKEAVVQLGFLRSRSETIYNRTGKSYHQSRPFEIRFNFLRLSRHTDSPSHTYENLFSAAYATGILAGIS</sequence>
<comment type="caution">
    <text evidence="1">The sequence shown here is derived from an EMBL/GenBank/DDBJ whole genome shotgun (WGS) entry which is preliminary data.</text>
</comment>
<accession>A0A9P7VV04</accession>